<comment type="caution">
    <text evidence="1">The sequence shown here is derived from an EMBL/GenBank/DDBJ whole genome shotgun (WGS) entry which is preliminary data.</text>
</comment>
<protein>
    <submittedName>
        <fullName evidence="1">Uncharacterized protein</fullName>
    </submittedName>
</protein>
<reference evidence="1 2" key="1">
    <citation type="submission" date="2015-01" db="EMBL/GenBank/DDBJ databases">
        <title>Erwinia tracheiphila.</title>
        <authorList>
            <person name="Shapiro L.R."/>
        </authorList>
    </citation>
    <scope>NUCLEOTIDE SEQUENCE [LARGE SCALE GENOMIC DNA]</scope>
    <source>
        <strain evidence="1 2">BuffGH</strain>
    </source>
</reference>
<dbReference type="EMBL" id="JXNU01000003">
    <property type="protein sequence ID" value="KKF34996.1"/>
    <property type="molecule type" value="Genomic_DNA"/>
</dbReference>
<evidence type="ECO:0000313" key="1">
    <source>
        <dbReference type="EMBL" id="KKF34996.1"/>
    </source>
</evidence>
<proteinExistence type="predicted"/>
<sequence length="102" mass="11524">MKKIGQELYHRAFSVGEKIPGWFPGRDADLLITYALRFGCNIWLKLMSSALSAMKLMLYDVTDIQHPVPNVTSASIVQRPFCSILATPVPNQTHTRPLLIWP</sequence>
<dbReference type="AlphaFoldDB" id="A0A0M2KDG0"/>
<gene>
    <name evidence="1" type="ORF">SY86_05425</name>
</gene>
<name>A0A0M2KDG0_9GAMM</name>
<organism evidence="1 2">
    <name type="scientific">Erwinia tracheiphila</name>
    <dbReference type="NCBI Taxonomy" id="65700"/>
    <lineage>
        <taxon>Bacteria</taxon>
        <taxon>Pseudomonadati</taxon>
        <taxon>Pseudomonadota</taxon>
        <taxon>Gammaproteobacteria</taxon>
        <taxon>Enterobacterales</taxon>
        <taxon>Erwiniaceae</taxon>
        <taxon>Erwinia</taxon>
    </lineage>
</organism>
<dbReference type="STRING" id="65700.SY86_05425"/>
<dbReference type="PATRIC" id="fig|65700.7.peg.1364"/>
<evidence type="ECO:0000313" key="2">
    <source>
        <dbReference type="Proteomes" id="UP000033924"/>
    </source>
</evidence>
<keyword evidence="2" id="KW-1185">Reference proteome</keyword>
<accession>A0A0M2KDG0</accession>
<dbReference type="Proteomes" id="UP000033924">
    <property type="component" value="Unassembled WGS sequence"/>
</dbReference>